<dbReference type="InterPro" id="IPR009447">
    <property type="entry name" value="PIGW/GWT1"/>
</dbReference>
<evidence type="ECO:0000256" key="6">
    <source>
        <dbReference type="ARBA" id="ARBA00022692"/>
    </source>
</evidence>
<dbReference type="GO" id="GO:0072659">
    <property type="term" value="P:protein localization to plasma membrane"/>
    <property type="evidence" value="ECO:0007669"/>
    <property type="project" value="TreeGrafter"/>
</dbReference>
<gene>
    <name evidence="11" type="ORF">BCV70DRAFT_200733</name>
</gene>
<feature type="transmembrane region" description="Helical" evidence="10">
    <location>
        <begin position="33"/>
        <end position="50"/>
    </location>
</feature>
<dbReference type="GO" id="GO:0032216">
    <property type="term" value="F:glucosaminyl-phosphatidylinositol O-acyltransferase activity"/>
    <property type="evidence" value="ECO:0007669"/>
    <property type="project" value="TreeGrafter"/>
</dbReference>
<feature type="compositionally biased region" description="Acidic residues" evidence="9">
    <location>
        <begin position="167"/>
        <end position="183"/>
    </location>
</feature>
<feature type="region of interest" description="Disordered" evidence="9">
    <location>
        <begin position="258"/>
        <end position="348"/>
    </location>
</feature>
<feature type="transmembrane region" description="Helical" evidence="10">
    <location>
        <begin position="446"/>
        <end position="468"/>
    </location>
</feature>
<dbReference type="Proteomes" id="UP000246740">
    <property type="component" value="Unassembled WGS sequence"/>
</dbReference>
<dbReference type="GO" id="GO:0005783">
    <property type="term" value="C:endoplasmic reticulum"/>
    <property type="evidence" value="ECO:0007669"/>
    <property type="project" value="TreeGrafter"/>
</dbReference>
<feature type="transmembrane region" description="Helical" evidence="10">
    <location>
        <begin position="730"/>
        <end position="749"/>
    </location>
</feature>
<feature type="transmembrane region" description="Helical" evidence="10">
    <location>
        <begin position="665"/>
        <end position="687"/>
    </location>
</feature>
<keyword evidence="5" id="KW-0337">GPI-anchor biosynthesis</keyword>
<feature type="transmembrane region" description="Helical" evidence="10">
    <location>
        <begin position="589"/>
        <end position="609"/>
    </location>
</feature>
<keyword evidence="7 10" id="KW-1133">Transmembrane helix</keyword>
<evidence type="ECO:0000256" key="8">
    <source>
        <dbReference type="ARBA" id="ARBA00023136"/>
    </source>
</evidence>
<dbReference type="EMBL" id="KZ819194">
    <property type="protein sequence ID" value="PWY99824.1"/>
    <property type="molecule type" value="Genomic_DNA"/>
</dbReference>
<evidence type="ECO:0000313" key="11">
    <source>
        <dbReference type="EMBL" id="PWY99824.1"/>
    </source>
</evidence>
<name>A0A317XNE1_9BASI</name>
<feature type="transmembrane region" description="Helical" evidence="10">
    <location>
        <begin position="489"/>
        <end position="506"/>
    </location>
</feature>
<keyword evidence="6 10" id="KW-0812">Transmembrane</keyword>
<evidence type="ECO:0000256" key="1">
    <source>
        <dbReference type="ARBA" id="ARBA00004141"/>
    </source>
</evidence>
<comment type="pathway">
    <text evidence="2">Glycolipid biosynthesis; glycosylphosphatidylinositol-anchor biosynthesis.</text>
</comment>
<evidence type="ECO:0000256" key="7">
    <source>
        <dbReference type="ARBA" id="ARBA00022989"/>
    </source>
</evidence>
<dbReference type="AlphaFoldDB" id="A0A317XNE1"/>
<feature type="transmembrane region" description="Helical" evidence="10">
    <location>
        <begin position="518"/>
        <end position="534"/>
    </location>
</feature>
<feature type="compositionally biased region" description="Pro residues" evidence="9">
    <location>
        <begin position="283"/>
        <end position="295"/>
    </location>
</feature>
<evidence type="ECO:0000313" key="12">
    <source>
        <dbReference type="Proteomes" id="UP000246740"/>
    </source>
</evidence>
<evidence type="ECO:0000256" key="5">
    <source>
        <dbReference type="ARBA" id="ARBA00022502"/>
    </source>
</evidence>
<evidence type="ECO:0000256" key="2">
    <source>
        <dbReference type="ARBA" id="ARBA00004687"/>
    </source>
</evidence>
<comment type="subcellular location">
    <subcellularLocation>
        <location evidence="1">Membrane</location>
        <topology evidence="1">Multi-pass membrane protein</topology>
    </subcellularLocation>
</comment>
<feature type="region of interest" description="Disordered" evidence="9">
    <location>
        <begin position="139"/>
        <end position="206"/>
    </location>
</feature>
<accession>A0A317XNE1</accession>
<feature type="transmembrane region" description="Helical" evidence="10">
    <location>
        <begin position="546"/>
        <end position="564"/>
    </location>
</feature>
<dbReference type="GO" id="GO:0016020">
    <property type="term" value="C:membrane"/>
    <property type="evidence" value="ECO:0007669"/>
    <property type="project" value="UniProtKB-SubCell"/>
</dbReference>
<dbReference type="PANTHER" id="PTHR20661">
    <property type="entry name" value="PHOSPHATIDYLINOSITOL-GLYCAN BIOSYNTHESIS CLASS W PROTEIN"/>
    <property type="match status" value="1"/>
</dbReference>
<comment type="similarity">
    <text evidence="3">Belongs to the PIGW family.</text>
</comment>
<feature type="transmembrane region" description="Helical" evidence="10">
    <location>
        <begin position="630"/>
        <end position="653"/>
    </location>
</feature>
<dbReference type="Pfam" id="PF06423">
    <property type="entry name" value="GWT1"/>
    <property type="match status" value="2"/>
</dbReference>
<dbReference type="UniPathway" id="UPA00196"/>
<evidence type="ECO:0000256" key="4">
    <source>
        <dbReference type="ARBA" id="ARBA00014495"/>
    </source>
</evidence>
<sequence>MATPSTSTSASASYKHLKEAWIADQVGASVHRVNLLGLTLLLSYLLWAAIRATRLRFVSTSTSTPPSHRSTQPSGLASLATALRPLDRLSDWQLEFLILVVPPICGHTLLSNRLVLLNLLLAATIAAVLHSSRTSAVSSQHGKLKAFNGPSLSSSTRKRHWSKKLSDDEDDDDDDNNDNDNDSDVVVGNNENHRSDAVGSLDPRTSLVDANGELPFRVSIDSAADAAHAAAAPPTYYSGPNSTSANVLPATTATLAGTTRAPSPLSGIRTDFASASTSSHQPLPLPLPLPPPPSDPSLLSPEMESHSTFSSPVMMPSRETLPLLGLSHSRDDSDAHSAVSTSSPLSPLARSLVDPRIKLRSAAPEASATQSHSPSSSLSGVCQSGVASQAVPRASSTFGLAAYVRPRPFLTVYRAHMMLVTIISILAVDFPVFPRELSKCESWGTSWMDMGVGAFVFSLGIISALPFLKSPQNRFKSLKGQLWQDAKKCLPLLVLGSIRVIMVKGVEYPEHVTEYGVHWNFFITLAVMPFAATVSRPFSRHLRYSVLGFVLSAAHQVLLSSTWWQEWALSSTVPRDTLASQNKEGITSLPGYLAIFYLGLDLGHYVLPLDPYFAYRKLRKRRLKPKTDKLAMVLASFAILWWAGYAACCLLGLGTSRRLANLPYVLWVAAFNTSFLLGYTLIHLWLLQPEELRQADARFCNTNTATATANSFDTASLTPGIIADLNRHSLLIFLVANLLTGLVNVSIQTMYTPDWIAALILMAYTATCCGVATLLTAKGFRLKL</sequence>
<keyword evidence="12" id="KW-1185">Reference proteome</keyword>
<dbReference type="InParanoid" id="A0A317XNE1"/>
<reference evidence="11 12" key="1">
    <citation type="journal article" date="2018" name="Mol. Biol. Evol.">
        <title>Broad Genomic Sampling Reveals a Smut Pathogenic Ancestry of the Fungal Clade Ustilaginomycotina.</title>
        <authorList>
            <person name="Kijpornyongpan T."/>
            <person name="Mondo S.J."/>
            <person name="Barry K."/>
            <person name="Sandor L."/>
            <person name="Lee J."/>
            <person name="Lipzen A."/>
            <person name="Pangilinan J."/>
            <person name="LaButti K."/>
            <person name="Hainaut M."/>
            <person name="Henrissat B."/>
            <person name="Grigoriev I.V."/>
            <person name="Spatafora J.W."/>
            <person name="Aime M.C."/>
        </authorList>
    </citation>
    <scope>NUCLEOTIDE SEQUENCE [LARGE SCALE GENOMIC DNA]</scope>
    <source>
        <strain evidence="11 12">MCA 3645</strain>
    </source>
</reference>
<feature type="transmembrane region" description="Helical" evidence="10">
    <location>
        <begin position="415"/>
        <end position="434"/>
    </location>
</feature>
<evidence type="ECO:0000256" key="3">
    <source>
        <dbReference type="ARBA" id="ARBA00007559"/>
    </source>
</evidence>
<proteinExistence type="inferred from homology"/>
<organism evidence="11 12">
    <name type="scientific">Testicularia cyperi</name>
    <dbReference type="NCBI Taxonomy" id="1882483"/>
    <lineage>
        <taxon>Eukaryota</taxon>
        <taxon>Fungi</taxon>
        <taxon>Dikarya</taxon>
        <taxon>Basidiomycota</taxon>
        <taxon>Ustilaginomycotina</taxon>
        <taxon>Ustilaginomycetes</taxon>
        <taxon>Ustilaginales</taxon>
        <taxon>Anthracoideaceae</taxon>
        <taxon>Testicularia</taxon>
    </lineage>
</organism>
<protein>
    <recommendedName>
        <fullName evidence="4">GPI-anchored wall transfer protein 1</fullName>
    </recommendedName>
</protein>
<dbReference type="PANTHER" id="PTHR20661:SF0">
    <property type="entry name" value="PHOSPHATIDYLINOSITOL-GLYCAN BIOSYNTHESIS CLASS W PROTEIN"/>
    <property type="match status" value="1"/>
</dbReference>
<evidence type="ECO:0000256" key="10">
    <source>
        <dbReference type="SAM" id="Phobius"/>
    </source>
</evidence>
<feature type="transmembrane region" description="Helical" evidence="10">
    <location>
        <begin position="755"/>
        <end position="777"/>
    </location>
</feature>
<keyword evidence="8 10" id="KW-0472">Membrane</keyword>
<evidence type="ECO:0000256" key="9">
    <source>
        <dbReference type="SAM" id="MobiDB-lite"/>
    </source>
</evidence>
<dbReference type="STRING" id="1882483.A0A317XNE1"/>
<dbReference type="GO" id="GO:0006506">
    <property type="term" value="P:GPI anchor biosynthetic process"/>
    <property type="evidence" value="ECO:0007669"/>
    <property type="project" value="UniProtKB-UniPathway"/>
</dbReference>
<dbReference type="OrthoDB" id="15270at2759"/>